<comment type="caution">
    <text evidence="1">The sequence shown here is derived from an EMBL/GenBank/DDBJ whole genome shotgun (WGS) entry which is preliminary data.</text>
</comment>
<feature type="non-terminal residue" evidence="1">
    <location>
        <position position="1"/>
    </location>
</feature>
<proteinExistence type="predicted"/>
<keyword evidence="2" id="KW-1185">Reference proteome</keyword>
<accession>A0A835IUX5</accession>
<reference evidence="1 2" key="1">
    <citation type="submission" date="2020-10" db="EMBL/GenBank/DDBJ databases">
        <title>The Coptis chinensis genome and diversification of protoberbering-type alkaloids.</title>
        <authorList>
            <person name="Wang B."/>
            <person name="Shu S."/>
            <person name="Song C."/>
            <person name="Liu Y."/>
        </authorList>
    </citation>
    <scope>NUCLEOTIDE SEQUENCE [LARGE SCALE GENOMIC DNA]</scope>
    <source>
        <strain evidence="1">HL-2020</strain>
        <tissue evidence="1">Leaf</tissue>
    </source>
</reference>
<dbReference type="AlphaFoldDB" id="A0A835IUX5"/>
<sequence>MMDRSTPTMAYQAWRRDPKIRCLPLLLTANERAMEVLVNLEARRRISFFVTCHFMDIPFAPKVQNILSSRDLSSNDLIGLVPKLK</sequence>
<gene>
    <name evidence="1" type="ORF">IFM89_005449</name>
</gene>
<dbReference type="Proteomes" id="UP000631114">
    <property type="component" value="Unassembled WGS sequence"/>
</dbReference>
<evidence type="ECO:0000313" key="1">
    <source>
        <dbReference type="EMBL" id="KAF9623864.1"/>
    </source>
</evidence>
<name>A0A835IUX5_9MAGN</name>
<dbReference type="OrthoDB" id="1880850at2759"/>
<dbReference type="EMBL" id="JADFTS010000001">
    <property type="protein sequence ID" value="KAF9623864.1"/>
    <property type="molecule type" value="Genomic_DNA"/>
</dbReference>
<evidence type="ECO:0000313" key="2">
    <source>
        <dbReference type="Proteomes" id="UP000631114"/>
    </source>
</evidence>
<organism evidence="1 2">
    <name type="scientific">Coptis chinensis</name>
    <dbReference type="NCBI Taxonomy" id="261450"/>
    <lineage>
        <taxon>Eukaryota</taxon>
        <taxon>Viridiplantae</taxon>
        <taxon>Streptophyta</taxon>
        <taxon>Embryophyta</taxon>
        <taxon>Tracheophyta</taxon>
        <taxon>Spermatophyta</taxon>
        <taxon>Magnoliopsida</taxon>
        <taxon>Ranunculales</taxon>
        <taxon>Ranunculaceae</taxon>
        <taxon>Coptidoideae</taxon>
        <taxon>Coptis</taxon>
    </lineage>
</organism>
<protein>
    <submittedName>
        <fullName evidence="1">Uncharacterized protein</fullName>
    </submittedName>
</protein>